<dbReference type="InterPro" id="IPR052965">
    <property type="entry name" value="Pigment-catalase-like"/>
</dbReference>
<dbReference type="PANTHER" id="PTHR31694">
    <property type="entry name" value="DESICCATION-LIKE PROTEIN"/>
    <property type="match status" value="1"/>
</dbReference>
<dbReference type="CDD" id="cd00657">
    <property type="entry name" value="Ferritin_like"/>
    <property type="match status" value="1"/>
</dbReference>
<dbReference type="InterPro" id="IPR012347">
    <property type="entry name" value="Ferritin-like"/>
</dbReference>
<protein>
    <submittedName>
        <fullName evidence="2">Uncharacterized protein</fullName>
    </submittedName>
</protein>
<evidence type="ECO:0000256" key="1">
    <source>
        <dbReference type="SAM" id="SignalP"/>
    </source>
</evidence>
<dbReference type="Pfam" id="PF13668">
    <property type="entry name" value="Ferritin_2"/>
    <property type="match status" value="1"/>
</dbReference>
<reference evidence="2" key="3">
    <citation type="submission" date="2014-01" db="EMBL/GenBank/DDBJ databases">
        <title>Evolution of pathogenesis and genome organization in the Tremellales.</title>
        <authorList>
            <person name="Cuomo C."/>
            <person name="Litvintseva A."/>
            <person name="Heitman J."/>
            <person name="Chen Y."/>
            <person name="Sun S."/>
            <person name="Springer D."/>
            <person name="Dromer F."/>
            <person name="Young S."/>
            <person name="Zeng Q."/>
            <person name="Chapman S."/>
            <person name="Gujja S."/>
            <person name="Saif S."/>
            <person name="Birren B."/>
        </authorList>
    </citation>
    <scope>NUCLEOTIDE SEQUENCE</scope>
    <source>
        <strain evidence="2">CBS 10118</strain>
    </source>
</reference>
<dbReference type="GeneID" id="30207299"/>
<dbReference type="KEGG" id="kbi:30207299"/>
<proteinExistence type="predicted"/>
<dbReference type="AlphaFoldDB" id="A0A1B9GAM1"/>
<reference evidence="3" key="4">
    <citation type="submission" date="2024-02" db="EMBL/GenBank/DDBJ databases">
        <title>Comparative genomics of Cryptococcus and Kwoniella reveals pathogenesis evolution and contrasting modes of karyotype evolution via chromosome fusion or intercentromeric recombination.</title>
        <authorList>
            <person name="Coelho M.A."/>
            <person name="David-Palma M."/>
            <person name="Shea T."/>
            <person name="Bowers K."/>
            <person name="McGinley-Smith S."/>
            <person name="Mohammad A.W."/>
            <person name="Gnirke A."/>
            <person name="Yurkov A.M."/>
            <person name="Nowrousian M."/>
            <person name="Sun S."/>
            <person name="Cuomo C.A."/>
            <person name="Heitman J."/>
        </authorList>
    </citation>
    <scope>NUCLEOTIDE SEQUENCE</scope>
    <source>
        <strain evidence="3">CBS 10118</strain>
    </source>
</reference>
<dbReference type="InterPro" id="IPR009078">
    <property type="entry name" value="Ferritin-like_SF"/>
</dbReference>
<dbReference type="RefSeq" id="XP_019049119.1">
    <property type="nucleotide sequence ID" value="XM_019189557.1"/>
</dbReference>
<evidence type="ECO:0000313" key="3">
    <source>
        <dbReference type="EMBL" id="WVW82185.1"/>
    </source>
</evidence>
<keyword evidence="4" id="KW-1185">Reference proteome</keyword>
<dbReference type="EMBL" id="KI894019">
    <property type="protein sequence ID" value="OCF28049.1"/>
    <property type="molecule type" value="Genomic_DNA"/>
</dbReference>
<evidence type="ECO:0000313" key="4">
    <source>
        <dbReference type="Proteomes" id="UP000092730"/>
    </source>
</evidence>
<organism evidence="2">
    <name type="scientific">Kwoniella bestiolae CBS 10118</name>
    <dbReference type="NCBI Taxonomy" id="1296100"/>
    <lineage>
        <taxon>Eukaryota</taxon>
        <taxon>Fungi</taxon>
        <taxon>Dikarya</taxon>
        <taxon>Basidiomycota</taxon>
        <taxon>Agaricomycotina</taxon>
        <taxon>Tremellomycetes</taxon>
        <taxon>Tremellales</taxon>
        <taxon>Cryptococcaceae</taxon>
        <taxon>Kwoniella</taxon>
    </lineage>
</organism>
<gene>
    <name evidence="2" type="ORF">I302_02900</name>
    <name evidence="3" type="ORF">I302_104191</name>
</gene>
<reference evidence="2" key="1">
    <citation type="submission" date="2013-07" db="EMBL/GenBank/DDBJ databases">
        <title>The Genome Sequence of Cryptococcus bestiolae CBS10118.</title>
        <authorList>
            <consortium name="The Broad Institute Genome Sequencing Platform"/>
            <person name="Cuomo C."/>
            <person name="Litvintseva A."/>
            <person name="Chen Y."/>
            <person name="Heitman J."/>
            <person name="Sun S."/>
            <person name="Springer D."/>
            <person name="Dromer F."/>
            <person name="Young S.K."/>
            <person name="Zeng Q."/>
            <person name="Gargeya S."/>
            <person name="Fitzgerald M."/>
            <person name="Abouelleil A."/>
            <person name="Alvarado L."/>
            <person name="Berlin A.M."/>
            <person name="Chapman S.B."/>
            <person name="Dewar J."/>
            <person name="Goldberg J."/>
            <person name="Griggs A."/>
            <person name="Gujja S."/>
            <person name="Hansen M."/>
            <person name="Howarth C."/>
            <person name="Imamovic A."/>
            <person name="Larimer J."/>
            <person name="McCowan C."/>
            <person name="Murphy C."/>
            <person name="Pearson M."/>
            <person name="Priest M."/>
            <person name="Roberts A."/>
            <person name="Saif S."/>
            <person name="Shea T."/>
            <person name="Sykes S."/>
            <person name="Wortman J."/>
            <person name="Nusbaum C."/>
            <person name="Birren B."/>
        </authorList>
    </citation>
    <scope>NUCLEOTIDE SEQUENCE [LARGE SCALE GENOMIC DNA]</scope>
    <source>
        <strain evidence="2">CBS 10118</strain>
    </source>
</reference>
<dbReference type="Proteomes" id="UP000092730">
    <property type="component" value="Chromosome 2"/>
</dbReference>
<reference evidence="3" key="2">
    <citation type="submission" date="2013-07" db="EMBL/GenBank/DDBJ databases">
        <authorList>
            <consortium name="The Broad Institute Genome Sequencing Platform"/>
            <person name="Cuomo C."/>
            <person name="Litvintseva A."/>
            <person name="Chen Y."/>
            <person name="Heitman J."/>
            <person name="Sun S."/>
            <person name="Springer D."/>
            <person name="Dromer F."/>
            <person name="Young S.K."/>
            <person name="Zeng Q."/>
            <person name="Gargeya S."/>
            <person name="Fitzgerald M."/>
            <person name="Abouelleil A."/>
            <person name="Alvarado L."/>
            <person name="Berlin A.M."/>
            <person name="Chapman S.B."/>
            <person name="Dewar J."/>
            <person name="Goldberg J."/>
            <person name="Griggs A."/>
            <person name="Gujja S."/>
            <person name="Hansen M."/>
            <person name="Howarth C."/>
            <person name="Imamovic A."/>
            <person name="Larimer J."/>
            <person name="McCowan C."/>
            <person name="Murphy C."/>
            <person name="Pearson M."/>
            <person name="Priest M."/>
            <person name="Roberts A."/>
            <person name="Saif S."/>
            <person name="Shea T."/>
            <person name="Sykes S."/>
            <person name="Wortman J."/>
            <person name="Nusbaum C."/>
            <person name="Birren B."/>
        </authorList>
    </citation>
    <scope>NUCLEOTIDE SEQUENCE</scope>
    <source>
        <strain evidence="3">CBS 10118</strain>
    </source>
</reference>
<feature type="signal peptide" evidence="1">
    <location>
        <begin position="1"/>
        <end position="19"/>
    </location>
</feature>
<dbReference type="STRING" id="1296100.A0A1B9GAM1"/>
<accession>A0A1B9GAM1</accession>
<name>A0A1B9GAM1_9TREE</name>
<dbReference type="OrthoDB" id="1001765at2759"/>
<dbReference type="PANTHER" id="PTHR31694:SF26">
    <property type="entry name" value="OS05G0151100 PROTEIN"/>
    <property type="match status" value="1"/>
</dbReference>
<dbReference type="Gene3D" id="1.20.1260.10">
    <property type="match status" value="1"/>
</dbReference>
<dbReference type="VEuPathDB" id="FungiDB:I302_02900"/>
<sequence>MKFTVAFALLSAIASYAAPAKRAVTDTDILQYALTLEHLENAFYHQYLGQFDQAAFQKAGYPDWVRNRIENIAEHEAQHVALLSGALGSAATQPCTYQFPGITDPTSFLATATVIENVGVSAYLGAASSIMEKAYVTVAGSILTTEARHQAWLYSSVEKGPAWSGPEDTPLDFDEVYSIASAFIKSCPSSNPTLPVKAFPALTIGDDGSITTSASTDGAYVQVIAGLTSNTFPVVNGKVQGLPSVQGISYAVLTSQANTTLVGDDNILAGPMIFNKPFNSKSSNPAPAF</sequence>
<dbReference type="SUPFAM" id="SSF47240">
    <property type="entry name" value="Ferritin-like"/>
    <property type="match status" value="1"/>
</dbReference>
<feature type="chain" id="PRO_5042334931" evidence="1">
    <location>
        <begin position="20"/>
        <end position="289"/>
    </location>
</feature>
<keyword evidence="1" id="KW-0732">Signal</keyword>
<dbReference type="EMBL" id="CP144542">
    <property type="protein sequence ID" value="WVW82185.1"/>
    <property type="molecule type" value="Genomic_DNA"/>
</dbReference>
<evidence type="ECO:0000313" key="2">
    <source>
        <dbReference type="EMBL" id="OCF28049.1"/>
    </source>
</evidence>